<evidence type="ECO:0000256" key="1">
    <source>
        <dbReference type="SAM" id="MobiDB-lite"/>
    </source>
</evidence>
<dbReference type="GO" id="GO:0003676">
    <property type="term" value="F:nucleic acid binding"/>
    <property type="evidence" value="ECO:0007669"/>
    <property type="project" value="InterPro"/>
</dbReference>
<reference evidence="2" key="1">
    <citation type="submission" date="2020-07" db="EMBL/GenBank/DDBJ databases">
        <authorList>
            <person name="Lin J."/>
        </authorList>
    </citation>
    <scope>NUCLEOTIDE SEQUENCE</scope>
</reference>
<dbReference type="InterPro" id="IPR036875">
    <property type="entry name" value="Znf_CCHC_sf"/>
</dbReference>
<accession>A0A6V7PER2</accession>
<dbReference type="Gene3D" id="4.10.60.10">
    <property type="entry name" value="Zinc finger, CCHC-type"/>
    <property type="match status" value="1"/>
</dbReference>
<dbReference type="GO" id="GO:0008270">
    <property type="term" value="F:zinc ion binding"/>
    <property type="evidence" value="ECO:0007669"/>
    <property type="project" value="InterPro"/>
</dbReference>
<dbReference type="SUPFAM" id="SSF57756">
    <property type="entry name" value="Retrovirus zinc finger-like domains"/>
    <property type="match status" value="1"/>
</dbReference>
<dbReference type="AlphaFoldDB" id="A0A6V7PER2"/>
<evidence type="ECO:0000313" key="2">
    <source>
        <dbReference type="EMBL" id="CAD1829315.1"/>
    </source>
</evidence>
<organism evidence="2">
    <name type="scientific">Ananas comosus var. bracteatus</name>
    <name type="common">red pineapple</name>
    <dbReference type="NCBI Taxonomy" id="296719"/>
    <lineage>
        <taxon>Eukaryota</taxon>
        <taxon>Viridiplantae</taxon>
        <taxon>Streptophyta</taxon>
        <taxon>Embryophyta</taxon>
        <taxon>Tracheophyta</taxon>
        <taxon>Spermatophyta</taxon>
        <taxon>Magnoliopsida</taxon>
        <taxon>Liliopsida</taxon>
        <taxon>Poales</taxon>
        <taxon>Bromeliaceae</taxon>
        <taxon>Bromelioideae</taxon>
        <taxon>Ananas</taxon>
    </lineage>
</organism>
<feature type="compositionally biased region" description="Basic and acidic residues" evidence="1">
    <location>
        <begin position="13"/>
        <end position="31"/>
    </location>
</feature>
<proteinExistence type="predicted"/>
<protein>
    <recommendedName>
        <fullName evidence="3">CCHC-type domain-containing protein</fullName>
    </recommendedName>
</protein>
<gene>
    <name evidence="2" type="ORF">CB5_LOCUS12526</name>
</gene>
<feature type="region of interest" description="Disordered" evidence="1">
    <location>
        <begin position="1"/>
        <end position="93"/>
    </location>
</feature>
<evidence type="ECO:0008006" key="3">
    <source>
        <dbReference type="Google" id="ProtNLM"/>
    </source>
</evidence>
<sequence length="314" mass="35887">MMITTMGRTGKKKVMEQLEEQRDGAQARESSKLGYSMKVQTPSEVKPLTDRPHRINRLTTPHQKKTYREALLSPPPLSQPYIPQKASPSLSSKSGRFSFKGWCFRCLGKNHLASHCRDPFWCTRCFKSGHKARLCVNRLLMNVYWAMRACPAYLSAFIPLSDDFFGVIPPANLGHFPQDAIANGLASRFGGYPTDFVIFLPEWVPSDHLIHMDVLNLGELRLRCFPWDLYRGARRPPLPYKVWIQLVSLLYECWCSRTVAALVGGFSRFIRADDFSARMVDLSGYRYLIAVNHFFDILENLEITFGDLSISVLI</sequence>
<name>A0A6V7PER2_ANACO</name>
<dbReference type="EMBL" id="LR862147">
    <property type="protein sequence ID" value="CAD1829315.1"/>
    <property type="molecule type" value="Genomic_DNA"/>
</dbReference>